<feature type="transmembrane region" description="Helical" evidence="8">
    <location>
        <begin position="458"/>
        <end position="474"/>
    </location>
</feature>
<dbReference type="PANTHER" id="PTHR31806:SF5">
    <property type="entry name" value="PURINE-CYTOSINE PERMEASE FCY21"/>
    <property type="match status" value="1"/>
</dbReference>
<dbReference type="Gene3D" id="1.10.4160.10">
    <property type="entry name" value="Hydantoin permease"/>
    <property type="match status" value="1"/>
</dbReference>
<accession>A0A0F4Z707</accession>
<comment type="subcellular location">
    <subcellularLocation>
        <location evidence="1">Membrane</location>
        <topology evidence="1">Multi-pass membrane protein</topology>
    </subcellularLocation>
</comment>
<feature type="transmembrane region" description="Helical" evidence="8">
    <location>
        <begin position="315"/>
        <end position="339"/>
    </location>
</feature>
<protein>
    <recommendedName>
        <fullName evidence="11">Purine-cytosine permease</fullName>
    </recommendedName>
</protein>
<evidence type="ECO:0000256" key="5">
    <source>
        <dbReference type="ARBA" id="ARBA00022989"/>
    </source>
</evidence>
<dbReference type="InterPro" id="IPR026030">
    <property type="entry name" value="Pur-cyt_permease_Fcy2/21/22"/>
</dbReference>
<feature type="transmembrane region" description="Helical" evidence="8">
    <location>
        <begin position="382"/>
        <end position="402"/>
    </location>
</feature>
<keyword evidence="3 7" id="KW-0813">Transport</keyword>
<dbReference type="GO" id="GO:0022857">
    <property type="term" value="F:transmembrane transporter activity"/>
    <property type="evidence" value="ECO:0007669"/>
    <property type="project" value="InterPro"/>
</dbReference>
<feature type="transmembrane region" description="Helical" evidence="8">
    <location>
        <begin position="226"/>
        <end position="245"/>
    </location>
</feature>
<evidence type="ECO:0000313" key="10">
    <source>
        <dbReference type="Proteomes" id="UP000033483"/>
    </source>
</evidence>
<keyword evidence="10" id="KW-1185">Reference proteome</keyword>
<evidence type="ECO:0000313" key="9">
    <source>
        <dbReference type="EMBL" id="KKA26334.1"/>
    </source>
</evidence>
<evidence type="ECO:0000256" key="7">
    <source>
        <dbReference type="PIRNR" id="PIRNR002744"/>
    </source>
</evidence>
<feature type="transmembrane region" description="Helical" evidence="8">
    <location>
        <begin position="55"/>
        <end position="78"/>
    </location>
</feature>
<dbReference type="OrthoDB" id="2116389at2759"/>
<dbReference type="PIRSF" id="PIRSF002744">
    <property type="entry name" value="Pur-cyt_permease"/>
    <property type="match status" value="1"/>
</dbReference>
<feature type="transmembrane region" description="Helical" evidence="8">
    <location>
        <begin position="84"/>
        <end position="104"/>
    </location>
</feature>
<evidence type="ECO:0008006" key="11">
    <source>
        <dbReference type="Google" id="ProtNLM"/>
    </source>
</evidence>
<evidence type="ECO:0000256" key="4">
    <source>
        <dbReference type="ARBA" id="ARBA00022692"/>
    </source>
</evidence>
<organism evidence="9 10">
    <name type="scientific">Thielaviopsis punctulata</name>
    <dbReference type="NCBI Taxonomy" id="72032"/>
    <lineage>
        <taxon>Eukaryota</taxon>
        <taxon>Fungi</taxon>
        <taxon>Dikarya</taxon>
        <taxon>Ascomycota</taxon>
        <taxon>Pezizomycotina</taxon>
        <taxon>Sordariomycetes</taxon>
        <taxon>Hypocreomycetidae</taxon>
        <taxon>Microascales</taxon>
        <taxon>Ceratocystidaceae</taxon>
        <taxon>Thielaviopsis</taxon>
    </lineage>
</organism>
<dbReference type="GO" id="GO:0005886">
    <property type="term" value="C:plasma membrane"/>
    <property type="evidence" value="ECO:0007669"/>
    <property type="project" value="TreeGrafter"/>
</dbReference>
<feature type="transmembrane region" description="Helical" evidence="8">
    <location>
        <begin position="257"/>
        <end position="284"/>
    </location>
</feature>
<dbReference type="PANTHER" id="PTHR31806">
    <property type="entry name" value="PURINE-CYTOSINE PERMEASE FCY2-RELATED"/>
    <property type="match status" value="1"/>
</dbReference>
<feature type="transmembrane region" description="Helical" evidence="8">
    <location>
        <begin position="189"/>
        <end position="206"/>
    </location>
</feature>
<keyword evidence="5 8" id="KW-1133">Transmembrane helix</keyword>
<evidence type="ECO:0000256" key="1">
    <source>
        <dbReference type="ARBA" id="ARBA00004141"/>
    </source>
</evidence>
<evidence type="ECO:0000256" key="6">
    <source>
        <dbReference type="ARBA" id="ARBA00023136"/>
    </source>
</evidence>
<evidence type="ECO:0000256" key="8">
    <source>
        <dbReference type="SAM" id="Phobius"/>
    </source>
</evidence>
<evidence type="ECO:0000256" key="2">
    <source>
        <dbReference type="ARBA" id="ARBA00008974"/>
    </source>
</evidence>
<name>A0A0F4Z707_9PEZI</name>
<keyword evidence="6 7" id="KW-0472">Membrane</keyword>
<reference evidence="9 10" key="1">
    <citation type="submission" date="2015-03" db="EMBL/GenBank/DDBJ databases">
        <authorList>
            <person name="Radwan O."/>
            <person name="Al-Naeli F.A."/>
            <person name="Rendon G.A."/>
            <person name="Fields C."/>
        </authorList>
    </citation>
    <scope>NUCLEOTIDE SEQUENCE [LARGE SCALE GENOMIC DNA]</scope>
    <source>
        <strain evidence="9">CR-DP1</strain>
    </source>
</reference>
<dbReference type="EMBL" id="LAEV01002235">
    <property type="protein sequence ID" value="KKA26334.1"/>
    <property type="molecule type" value="Genomic_DNA"/>
</dbReference>
<dbReference type="Proteomes" id="UP000033483">
    <property type="component" value="Unassembled WGS sequence"/>
</dbReference>
<dbReference type="AlphaFoldDB" id="A0A0F4Z707"/>
<feature type="transmembrane region" description="Helical" evidence="8">
    <location>
        <begin position="423"/>
        <end position="446"/>
    </location>
</feature>
<feature type="transmembrane region" description="Helical" evidence="8">
    <location>
        <begin position="124"/>
        <end position="147"/>
    </location>
</feature>
<feature type="transmembrane region" description="Helical" evidence="8">
    <location>
        <begin position="351"/>
        <end position="370"/>
    </location>
</feature>
<comment type="caution">
    <text evidence="9">The sequence shown here is derived from an EMBL/GenBank/DDBJ whole genome shotgun (WGS) entry which is preliminary data.</text>
</comment>
<sequence>MDAVNAAEKGLKENMAAALSPVDSEKGGLGHVETTGLEPIPPHLRTNTEFYSIGLLWFSMNANILPITFGMLATSVYGLSLRNASLVILFFTLFTTPAVAYLSVFGPRTGMRQMVLARYSFGRFVCLPVLLNLATLTGFCIIMAVIGGQCLSAVSAGKVSPAVGIVIVAILAMLISFFGFRVLHIFERWAWIPTIIAIAIATGVGSDKLQLQAVPEPATAHQVLSFGMIVASYMLPWGCIASDFSTYMLPSAPSWRIFWYTYFGLVLPTILLMTLGAAIGGAIANVPQWEELYDKTLVGGALAGMLLPLHGFGKFLVVILSFSLLGNLAATSYAISLNFQQLAPIFKRVPRHIYTVLLTAIIIPISIPAAKDFFVNLENFVALIGYWAAAFLAIIIAEHVFFAKQDYAYYDPAVWDNWSQLPLGVAAISSFLLSFALVIPCMEQVWYTGPIAKRTGDLGFEVAFFLAGILYVGFRKLENKYLK</sequence>
<feature type="transmembrane region" description="Helical" evidence="8">
    <location>
        <begin position="159"/>
        <end position="180"/>
    </location>
</feature>
<evidence type="ECO:0000256" key="3">
    <source>
        <dbReference type="ARBA" id="ARBA00022448"/>
    </source>
</evidence>
<keyword evidence="4 8" id="KW-0812">Transmembrane</keyword>
<gene>
    <name evidence="9" type="ORF">TD95_003508</name>
</gene>
<comment type="similarity">
    <text evidence="2 7">Belongs to the purine-cytosine permease (2.A.39) family.</text>
</comment>
<dbReference type="InterPro" id="IPR001248">
    <property type="entry name" value="Pur-cyt_permease"/>
</dbReference>
<dbReference type="Pfam" id="PF02133">
    <property type="entry name" value="Transp_cyt_pur"/>
    <property type="match status" value="1"/>
</dbReference>
<proteinExistence type="inferred from homology"/>